<dbReference type="PROSITE" id="PS51178">
    <property type="entry name" value="PASTA"/>
    <property type="match status" value="2"/>
</dbReference>
<keyword evidence="4" id="KW-0808">Transferase</keyword>
<evidence type="ECO:0000313" key="10">
    <source>
        <dbReference type="EMBL" id="GHF14444.1"/>
    </source>
</evidence>
<dbReference type="EMBL" id="BNAI01000002">
    <property type="protein sequence ID" value="GHF14444.1"/>
    <property type="molecule type" value="Genomic_DNA"/>
</dbReference>
<feature type="domain" description="PASTA" evidence="9">
    <location>
        <begin position="789"/>
        <end position="858"/>
    </location>
</feature>
<dbReference type="InterPro" id="IPR001460">
    <property type="entry name" value="PCN-bd_Tpept"/>
</dbReference>
<dbReference type="InterPro" id="IPR012338">
    <property type="entry name" value="Beta-lactam/transpept-like"/>
</dbReference>
<keyword evidence="1 10" id="KW-0121">Carboxypeptidase</keyword>
<dbReference type="SMART" id="SM00740">
    <property type="entry name" value="PASTA"/>
    <property type="match status" value="2"/>
</dbReference>
<evidence type="ECO:0000256" key="2">
    <source>
        <dbReference type="ARBA" id="ARBA00022670"/>
    </source>
</evidence>
<dbReference type="PANTHER" id="PTHR32282:SF33">
    <property type="entry name" value="PEPTIDOGLYCAN GLYCOSYLTRANSFERASE"/>
    <property type="match status" value="1"/>
</dbReference>
<dbReference type="Gene3D" id="3.40.710.10">
    <property type="entry name" value="DD-peptidase/beta-lactamase superfamily"/>
    <property type="match status" value="1"/>
</dbReference>
<dbReference type="GO" id="GO:0008658">
    <property type="term" value="F:penicillin binding"/>
    <property type="evidence" value="ECO:0007669"/>
    <property type="project" value="InterPro"/>
</dbReference>
<evidence type="ECO:0000256" key="4">
    <source>
        <dbReference type="ARBA" id="ARBA00022679"/>
    </source>
</evidence>
<dbReference type="GO" id="GO:0009002">
    <property type="term" value="F:serine-type D-Ala-D-Ala carboxypeptidase activity"/>
    <property type="evidence" value="ECO:0007669"/>
    <property type="project" value="UniProtKB-EC"/>
</dbReference>
<evidence type="ECO:0000256" key="1">
    <source>
        <dbReference type="ARBA" id="ARBA00022645"/>
    </source>
</evidence>
<dbReference type="InterPro" id="IPR050396">
    <property type="entry name" value="Glycosyltr_51/Transpeptidase"/>
</dbReference>
<comment type="catalytic activity">
    <reaction evidence="7">
        <text>Preferential cleavage: (Ac)2-L-Lys-D-Ala-|-D-Ala. Also transpeptidation of peptidyl-alanyl moieties that are N-acyl substituents of D-alanine.</text>
        <dbReference type="EC" id="3.4.16.4"/>
    </reaction>
</comment>
<dbReference type="PANTHER" id="PTHR32282">
    <property type="entry name" value="BINDING PROTEIN TRANSPEPTIDASE, PUTATIVE-RELATED"/>
    <property type="match status" value="1"/>
</dbReference>
<protein>
    <submittedName>
        <fullName evidence="10">Carboxypeptidase</fullName>
    </submittedName>
</protein>
<reference evidence="10" key="1">
    <citation type="journal article" date="2014" name="Int. J. Syst. Evol. Microbiol.">
        <title>Complete genome sequence of Corynebacterium casei LMG S-19264T (=DSM 44701T), isolated from a smear-ripened cheese.</title>
        <authorList>
            <consortium name="US DOE Joint Genome Institute (JGI-PGF)"/>
            <person name="Walter F."/>
            <person name="Albersmeier A."/>
            <person name="Kalinowski J."/>
            <person name="Ruckert C."/>
        </authorList>
    </citation>
    <scope>NUCLEOTIDE SEQUENCE</scope>
    <source>
        <strain evidence="10">CGMCC 1.16548</strain>
    </source>
</reference>
<evidence type="ECO:0000256" key="8">
    <source>
        <dbReference type="ARBA" id="ARBA00049902"/>
    </source>
</evidence>
<dbReference type="GO" id="GO:0030288">
    <property type="term" value="C:outer membrane-bounded periplasmic space"/>
    <property type="evidence" value="ECO:0007669"/>
    <property type="project" value="TreeGrafter"/>
</dbReference>
<organism evidence="10 11">
    <name type="scientific">Pseudolysinimonas yzui</name>
    <dbReference type="NCBI Taxonomy" id="2708254"/>
    <lineage>
        <taxon>Bacteria</taxon>
        <taxon>Bacillati</taxon>
        <taxon>Actinomycetota</taxon>
        <taxon>Actinomycetes</taxon>
        <taxon>Micrococcales</taxon>
        <taxon>Microbacteriaceae</taxon>
        <taxon>Pseudolysinimonas</taxon>
    </lineage>
</organism>
<feature type="domain" description="PASTA" evidence="9">
    <location>
        <begin position="720"/>
        <end position="786"/>
    </location>
</feature>
<dbReference type="Proteomes" id="UP000617531">
    <property type="component" value="Unassembled WGS sequence"/>
</dbReference>
<evidence type="ECO:0000256" key="7">
    <source>
        <dbReference type="ARBA" id="ARBA00034000"/>
    </source>
</evidence>
<evidence type="ECO:0000313" key="11">
    <source>
        <dbReference type="Proteomes" id="UP000617531"/>
    </source>
</evidence>
<evidence type="ECO:0000256" key="3">
    <source>
        <dbReference type="ARBA" id="ARBA00022676"/>
    </source>
</evidence>
<evidence type="ECO:0000256" key="5">
    <source>
        <dbReference type="ARBA" id="ARBA00022801"/>
    </source>
</evidence>
<keyword evidence="6" id="KW-0511">Multifunctional enzyme</keyword>
<gene>
    <name evidence="10" type="ORF">GCM10011600_14230</name>
</gene>
<sequence length="864" mass="90697">MPAQKTTATSLFTAILGTLGFSALAGVLVTVMIAPAIAVTGVTASNTVGIFNSLPEYIQLDPGSQQNTIAVRNADGTLTNVATIYKQNREEKTLDEISDYLECAAVAGEDRRFYEHGGVDLPSLVRAAIGQVTGDDGAGGASTLSMQTVRNILQQQALNDDSLTEEARKKAIQDALDPTLDRKIKEMKLAIGLEKNYTKDEILQGYLNIAGFGGNTYGVQAAANQYFSVDAADVTIAQAASLLAIVQYPNLRDLSDPEHYAANQDRRDVILTAMEDYGCITKAERDEAIAIPVDENFVLPSPSSVGCRSALQGYGYVCDYALHVVDELEALGGSAEEREQAWDRGGYQLVLTIHPDLQAAAWSTVHQWAPSNETRFALGAVATSVEVGSGKILTMAQNKTFDDSLEPADPQNTNAVNLASDVAHGGSQGFQPGSTYKPYVLLAFLAAGHGVNESYNASIREVNQAEFTDTCDPYYNAEGVLQGPPWGGIYKFRNDSNESGSYNIVRGTAGSVNSIFIQMAKAVDQCDIAKIADSIGVHDASGAERLMTRPSCSIGGCENNIAPLTQAAAYAAIANQGIFCEPIMIDAVIDPTGNSQPGQKQECGQSPLVSPGVANTAAYAMAAVMGGTGSASNPNDGTPYIGKTGTTDESVHTWMVGSSTRVATAVWVGNITGKQAMRNIRVNGTSGGLLRHRIFRPIAQAIDAVYPGGAFPGPDPALLTGSPVEVPNVIGSTLEQAKTAIELAELGFEHGGDIDSDLPAGQVAATDPAVGSGVPRGTTVRVFTSNGLAEPVPNVVGMSRNDAEDALDDAGFNVDAVCVDDEDLGNPLPPPAVDNVTSQDPPGGAMRNPGSTTVTISYYRPICP</sequence>
<evidence type="ECO:0000259" key="9">
    <source>
        <dbReference type="PROSITE" id="PS51178"/>
    </source>
</evidence>
<dbReference type="Pfam" id="PF00912">
    <property type="entry name" value="Transgly"/>
    <property type="match status" value="1"/>
</dbReference>
<keyword evidence="3" id="KW-0328">Glycosyltransferase</keyword>
<dbReference type="GO" id="GO:0008955">
    <property type="term" value="F:peptidoglycan glycosyltransferase activity"/>
    <property type="evidence" value="ECO:0007669"/>
    <property type="project" value="UniProtKB-EC"/>
</dbReference>
<dbReference type="RefSeq" id="WP_191282772.1">
    <property type="nucleotide sequence ID" value="NZ_BNAI01000002.1"/>
</dbReference>
<dbReference type="CDD" id="cd06577">
    <property type="entry name" value="PASTA_pknB"/>
    <property type="match status" value="2"/>
</dbReference>
<comment type="catalytic activity">
    <reaction evidence="8">
        <text>[GlcNAc-(1-&gt;4)-Mur2Ac(oyl-L-Ala-gamma-D-Glu-L-Lys-D-Ala-D-Ala)](n)-di-trans,octa-cis-undecaprenyl diphosphate + beta-D-GlcNAc-(1-&gt;4)-Mur2Ac(oyl-L-Ala-gamma-D-Glu-L-Lys-D-Ala-D-Ala)-di-trans,octa-cis-undecaprenyl diphosphate = [GlcNAc-(1-&gt;4)-Mur2Ac(oyl-L-Ala-gamma-D-Glu-L-Lys-D-Ala-D-Ala)](n+1)-di-trans,octa-cis-undecaprenyl diphosphate + di-trans,octa-cis-undecaprenyl diphosphate + H(+)</text>
        <dbReference type="Rhea" id="RHEA:23708"/>
        <dbReference type="Rhea" id="RHEA-COMP:9602"/>
        <dbReference type="Rhea" id="RHEA-COMP:9603"/>
        <dbReference type="ChEBI" id="CHEBI:15378"/>
        <dbReference type="ChEBI" id="CHEBI:58405"/>
        <dbReference type="ChEBI" id="CHEBI:60033"/>
        <dbReference type="ChEBI" id="CHEBI:78435"/>
        <dbReference type="EC" id="2.4.99.28"/>
    </reaction>
</comment>
<accession>A0A8J3GQG4</accession>
<evidence type="ECO:0000256" key="6">
    <source>
        <dbReference type="ARBA" id="ARBA00023268"/>
    </source>
</evidence>
<dbReference type="SUPFAM" id="SSF53955">
    <property type="entry name" value="Lysozyme-like"/>
    <property type="match status" value="1"/>
</dbReference>
<keyword evidence="2" id="KW-0645">Protease</keyword>
<dbReference type="Pfam" id="PF03793">
    <property type="entry name" value="PASTA"/>
    <property type="match status" value="2"/>
</dbReference>
<dbReference type="AlphaFoldDB" id="A0A8J3GQG4"/>
<dbReference type="GO" id="GO:0009252">
    <property type="term" value="P:peptidoglycan biosynthetic process"/>
    <property type="evidence" value="ECO:0007669"/>
    <property type="project" value="TreeGrafter"/>
</dbReference>
<keyword evidence="11" id="KW-1185">Reference proteome</keyword>
<dbReference type="InterPro" id="IPR036950">
    <property type="entry name" value="PBP_transglycosylase"/>
</dbReference>
<dbReference type="InterPro" id="IPR001264">
    <property type="entry name" value="Glyco_trans_51"/>
</dbReference>
<dbReference type="SUPFAM" id="SSF56601">
    <property type="entry name" value="beta-lactamase/transpeptidase-like"/>
    <property type="match status" value="1"/>
</dbReference>
<proteinExistence type="predicted"/>
<comment type="caution">
    <text evidence="10">The sequence shown here is derived from an EMBL/GenBank/DDBJ whole genome shotgun (WGS) entry which is preliminary data.</text>
</comment>
<dbReference type="InterPro" id="IPR023346">
    <property type="entry name" value="Lysozyme-like_dom_sf"/>
</dbReference>
<dbReference type="Pfam" id="PF00905">
    <property type="entry name" value="Transpeptidase"/>
    <property type="match status" value="1"/>
</dbReference>
<dbReference type="Gene3D" id="1.10.3810.10">
    <property type="entry name" value="Biosynthetic peptidoglycan transglycosylase-like"/>
    <property type="match status" value="1"/>
</dbReference>
<dbReference type="InterPro" id="IPR005543">
    <property type="entry name" value="PASTA_dom"/>
</dbReference>
<name>A0A8J3GQG4_9MICO</name>
<dbReference type="Gene3D" id="3.30.10.20">
    <property type="match status" value="2"/>
</dbReference>
<dbReference type="GO" id="GO:0006508">
    <property type="term" value="P:proteolysis"/>
    <property type="evidence" value="ECO:0007669"/>
    <property type="project" value="UniProtKB-KW"/>
</dbReference>
<reference evidence="10" key="2">
    <citation type="submission" date="2020-09" db="EMBL/GenBank/DDBJ databases">
        <authorList>
            <person name="Sun Q."/>
            <person name="Zhou Y."/>
        </authorList>
    </citation>
    <scope>NUCLEOTIDE SEQUENCE</scope>
    <source>
        <strain evidence="10">CGMCC 1.16548</strain>
    </source>
</reference>
<keyword evidence="5" id="KW-0378">Hydrolase</keyword>